<dbReference type="PROSITE" id="PS51352">
    <property type="entry name" value="THIOREDOXIN_2"/>
    <property type="match status" value="1"/>
</dbReference>
<reference evidence="6 7" key="1">
    <citation type="submission" date="2024-10" db="EMBL/GenBank/DDBJ databases">
        <title>Updated reference genomes for cyclostephanoid diatoms.</title>
        <authorList>
            <person name="Roberts W.R."/>
            <person name="Alverson A.J."/>
        </authorList>
    </citation>
    <scope>NUCLEOTIDE SEQUENCE [LARGE SCALE GENOMIC DNA]</scope>
    <source>
        <strain evidence="6 7">AJA010-31</strain>
    </source>
</reference>
<dbReference type="EMBL" id="JALLPJ020000930">
    <property type="protein sequence ID" value="KAL3779525.1"/>
    <property type="molecule type" value="Genomic_DNA"/>
</dbReference>
<dbReference type="InterPro" id="IPR036249">
    <property type="entry name" value="Thioredoxin-like_sf"/>
</dbReference>
<dbReference type="InterPro" id="IPR017937">
    <property type="entry name" value="Thioredoxin_CS"/>
</dbReference>
<evidence type="ECO:0000256" key="1">
    <source>
        <dbReference type="ARBA" id="ARBA00006347"/>
    </source>
</evidence>
<keyword evidence="7" id="KW-1185">Reference proteome</keyword>
<organism evidence="6 7">
    <name type="scientific">Cyclotella atomus</name>
    <dbReference type="NCBI Taxonomy" id="382360"/>
    <lineage>
        <taxon>Eukaryota</taxon>
        <taxon>Sar</taxon>
        <taxon>Stramenopiles</taxon>
        <taxon>Ochrophyta</taxon>
        <taxon>Bacillariophyta</taxon>
        <taxon>Coscinodiscophyceae</taxon>
        <taxon>Thalassiosirophycidae</taxon>
        <taxon>Stephanodiscales</taxon>
        <taxon>Stephanodiscaceae</taxon>
        <taxon>Cyclotella</taxon>
    </lineage>
</organism>
<dbReference type="PANTHER" id="PTHR45672">
    <property type="entry name" value="PROTEIN DISULFIDE-ISOMERASE C17H9.14C-RELATED"/>
    <property type="match status" value="1"/>
</dbReference>
<dbReference type="Gene3D" id="3.40.30.10">
    <property type="entry name" value="Glutaredoxin"/>
    <property type="match status" value="1"/>
</dbReference>
<evidence type="ECO:0000256" key="2">
    <source>
        <dbReference type="ARBA" id="ARBA00022729"/>
    </source>
</evidence>
<accession>A0ABD3NU14</accession>
<keyword evidence="3" id="KW-0175">Coiled coil</keyword>
<dbReference type="SUPFAM" id="SSF52833">
    <property type="entry name" value="Thioredoxin-like"/>
    <property type="match status" value="1"/>
</dbReference>
<evidence type="ECO:0000256" key="4">
    <source>
        <dbReference type="SAM" id="SignalP"/>
    </source>
</evidence>
<evidence type="ECO:0000313" key="7">
    <source>
        <dbReference type="Proteomes" id="UP001530400"/>
    </source>
</evidence>
<evidence type="ECO:0000259" key="5">
    <source>
        <dbReference type="PROSITE" id="PS51352"/>
    </source>
</evidence>
<dbReference type="CDD" id="cd02961">
    <property type="entry name" value="PDI_a_family"/>
    <property type="match status" value="1"/>
</dbReference>
<dbReference type="GO" id="GO:0012505">
    <property type="term" value="C:endomembrane system"/>
    <property type="evidence" value="ECO:0007669"/>
    <property type="project" value="UniProtKB-ARBA"/>
</dbReference>
<dbReference type="Proteomes" id="UP001530400">
    <property type="component" value="Unassembled WGS sequence"/>
</dbReference>
<evidence type="ECO:0000256" key="3">
    <source>
        <dbReference type="SAM" id="Coils"/>
    </source>
</evidence>
<dbReference type="InterPro" id="IPR013766">
    <property type="entry name" value="Thioredoxin_domain"/>
</dbReference>
<evidence type="ECO:0000313" key="6">
    <source>
        <dbReference type="EMBL" id="KAL3779525.1"/>
    </source>
</evidence>
<gene>
    <name evidence="6" type="ORF">ACHAWO_008000</name>
</gene>
<dbReference type="InterPro" id="IPR051063">
    <property type="entry name" value="PDI"/>
</dbReference>
<feature type="chain" id="PRO_5044876197" description="Thioredoxin domain-containing protein" evidence="4">
    <location>
        <begin position="21"/>
        <end position="250"/>
    </location>
</feature>
<dbReference type="PROSITE" id="PS00194">
    <property type="entry name" value="THIOREDOXIN_1"/>
    <property type="match status" value="1"/>
</dbReference>
<feature type="domain" description="Thioredoxin" evidence="5">
    <location>
        <begin position="34"/>
        <end position="154"/>
    </location>
</feature>
<dbReference type="PANTHER" id="PTHR45672:SF3">
    <property type="entry name" value="THIOREDOXIN DOMAIN-CONTAINING PROTEIN 5"/>
    <property type="match status" value="1"/>
</dbReference>
<keyword evidence="2 4" id="KW-0732">Signal</keyword>
<proteinExistence type="inferred from homology"/>
<feature type="coiled-coil region" evidence="3">
    <location>
        <begin position="180"/>
        <end position="246"/>
    </location>
</feature>
<dbReference type="AlphaFoldDB" id="A0ABD3NU14"/>
<comment type="similarity">
    <text evidence="1">Belongs to the protein disulfide isomerase family.</text>
</comment>
<name>A0ABD3NU14_9STRA</name>
<comment type="caution">
    <text evidence="6">The sequence shown here is derived from an EMBL/GenBank/DDBJ whole genome shotgun (WGS) entry which is preliminary data.</text>
</comment>
<feature type="signal peptide" evidence="4">
    <location>
        <begin position="1"/>
        <end position="20"/>
    </location>
</feature>
<sequence length="250" mass="28480">MNSYISQLILLCLTITTVQSYTYEPPGRDPISIDKIRSSEQAISLTTENYDELTAGKLVFIKFYAPYCPHCNAMAQAWNELAEYYQSANDDILIGSVDCTDSPHGKTLCMKFKLSGLPTLLYGPTSYDGAYLEEYGGGKSFNELKSFALKELVPKCLPGSLDACTPEQRIQMEKYINMSYKELSQEIEMSEFQLKVAKETFKEKKDELQKYHDKMLIEKEMNVTKCKNAIKMIEGVRDKLKKLESVKTEL</sequence>
<dbReference type="GO" id="GO:0005737">
    <property type="term" value="C:cytoplasm"/>
    <property type="evidence" value="ECO:0007669"/>
    <property type="project" value="UniProtKB-ARBA"/>
</dbReference>
<dbReference type="Pfam" id="PF00085">
    <property type="entry name" value="Thioredoxin"/>
    <property type="match status" value="1"/>
</dbReference>
<protein>
    <recommendedName>
        <fullName evidence="5">Thioredoxin domain-containing protein</fullName>
    </recommendedName>
</protein>